<dbReference type="InterPro" id="IPR032557">
    <property type="entry name" value="DUF4935"/>
</dbReference>
<protein>
    <recommendedName>
        <fullName evidence="2">DUF4935 domain-containing protein</fullName>
    </recommendedName>
</protein>
<evidence type="ECO:0000259" key="2">
    <source>
        <dbReference type="Pfam" id="PF16289"/>
    </source>
</evidence>
<keyword evidence="4" id="KW-1185">Reference proteome</keyword>
<feature type="compositionally biased region" description="Basic and acidic residues" evidence="1">
    <location>
        <begin position="468"/>
        <end position="500"/>
    </location>
</feature>
<dbReference type="EMBL" id="JAGGMR010000001">
    <property type="protein sequence ID" value="MBP2190198.1"/>
    <property type="molecule type" value="Genomic_DNA"/>
</dbReference>
<feature type="compositionally biased region" description="Basic residues" evidence="1">
    <location>
        <begin position="526"/>
        <end position="536"/>
    </location>
</feature>
<dbReference type="Pfam" id="PF16289">
    <property type="entry name" value="PIN_12"/>
    <property type="match status" value="1"/>
</dbReference>
<reference evidence="3 4" key="1">
    <citation type="submission" date="2021-03" db="EMBL/GenBank/DDBJ databases">
        <title>Sequencing the genomes of 1000 actinobacteria strains.</title>
        <authorList>
            <person name="Klenk H.-P."/>
        </authorList>
    </citation>
    <scope>NUCLEOTIDE SEQUENCE [LARGE SCALE GENOMIC DNA]</scope>
    <source>
        <strain evidence="3 4">DSM 45516</strain>
    </source>
</reference>
<gene>
    <name evidence="3" type="ORF">BJ987_003099</name>
</gene>
<sequence>MPVIVVDTNIFRGSPMLRAPAWRSLADHRVEWGIKLIVPEVVIVETVHMMRKHWENTQTAVDELQVGQFAVGHLQKEMADTIAAYCENYEQSLRGRLAELGAEIVAPPPIDYMDIVRRAVFVDPPYGGKEAVDGFRDAVIWHTLLAVAAERSDQQVWFVSNNTGDFGPSDEKWTKETRNKCPIPFHEKLAAELDALGLTDRVQYVTSLERLEQNIAAHFAPIEGEALEKLVSRIDQRALDDRLNQAIAGVRTSARDAALDLNAVGAVAHAATACEGAGSWVFEEAARRGADVWTAQFTVDADVDLNVYRTDASTTALTKTLQVSGDITIGSDDVATHFTITRIAALPDDPMLAAWERRAKALRRSRFSGFLTPEASVAILKSITPQLPKFEIPGIAANLAGVVPPSMAMDFISPELRAGILRAAWGTQGNFHTPSLIQAIENARLDSLESIDEVAPSSSGPDQTSSGEETRSEAAPKEDTATPGKPGEKDRRPHPSRPEPGEASLPAQDPSHNDAPDPPAGLSGKPAKRGKKKRPNGKGPRGEKSDS</sequence>
<feature type="compositionally biased region" description="Polar residues" evidence="1">
    <location>
        <begin position="456"/>
        <end position="467"/>
    </location>
</feature>
<proteinExistence type="predicted"/>
<organism evidence="3 4">
    <name type="scientific">Nocardia goodfellowii</name>
    <dbReference type="NCBI Taxonomy" id="882446"/>
    <lineage>
        <taxon>Bacteria</taxon>
        <taxon>Bacillati</taxon>
        <taxon>Actinomycetota</taxon>
        <taxon>Actinomycetes</taxon>
        <taxon>Mycobacteriales</taxon>
        <taxon>Nocardiaceae</taxon>
        <taxon>Nocardia</taxon>
    </lineage>
</organism>
<dbReference type="Proteomes" id="UP001519325">
    <property type="component" value="Unassembled WGS sequence"/>
</dbReference>
<evidence type="ECO:0000313" key="4">
    <source>
        <dbReference type="Proteomes" id="UP001519325"/>
    </source>
</evidence>
<evidence type="ECO:0000313" key="3">
    <source>
        <dbReference type="EMBL" id="MBP2190198.1"/>
    </source>
</evidence>
<comment type="caution">
    <text evidence="3">The sequence shown here is derived from an EMBL/GenBank/DDBJ whole genome shotgun (WGS) entry which is preliminary data.</text>
</comment>
<dbReference type="RefSeq" id="WP_209889992.1">
    <property type="nucleotide sequence ID" value="NZ_JAGGMR010000001.1"/>
</dbReference>
<feature type="domain" description="DUF4935" evidence="2">
    <location>
        <begin position="4"/>
        <end position="166"/>
    </location>
</feature>
<evidence type="ECO:0000256" key="1">
    <source>
        <dbReference type="SAM" id="MobiDB-lite"/>
    </source>
</evidence>
<feature type="region of interest" description="Disordered" evidence="1">
    <location>
        <begin position="452"/>
        <end position="547"/>
    </location>
</feature>
<name>A0ABS4QF50_9NOCA</name>
<accession>A0ABS4QF50</accession>